<dbReference type="Gene3D" id="2.60.40.1890">
    <property type="entry name" value="PCu(A)C copper chaperone"/>
    <property type="match status" value="1"/>
</dbReference>
<gene>
    <name evidence="2" type="ORF">MMA15_14400</name>
</gene>
<evidence type="ECO:0000313" key="2">
    <source>
        <dbReference type="EMBL" id="MCH6161541.1"/>
    </source>
</evidence>
<reference evidence="2" key="2">
    <citation type="journal article" date="2023" name="Int. J. Syst. Evol. Microbiol.">
        <title>Streptomyces marispadix sp. nov., isolated from marine beach sediment of the Northern Coast of Portugal.</title>
        <authorList>
            <person name="dos Santos J.D.N."/>
            <person name="Vitorino I.R."/>
            <person name="Kallscheuer N."/>
            <person name="Srivastava A."/>
            <person name="Krautwurst S."/>
            <person name="Marz M."/>
            <person name="Jogler C."/>
            <person name="Lobo Da Cunha A."/>
            <person name="Catita J."/>
            <person name="Goncalves H."/>
            <person name="Gonzalez I."/>
            <person name="Reyes F."/>
            <person name="Lage O.M."/>
        </authorList>
    </citation>
    <scope>NUCLEOTIDE SEQUENCE</scope>
    <source>
        <strain evidence="2">M600PL45_2</strain>
    </source>
</reference>
<evidence type="ECO:0000313" key="3">
    <source>
        <dbReference type="Proteomes" id="UP001166784"/>
    </source>
</evidence>
<feature type="chain" id="PRO_5045994935" evidence="1">
    <location>
        <begin position="29"/>
        <end position="165"/>
    </location>
</feature>
<dbReference type="PROSITE" id="PS51257">
    <property type="entry name" value="PROKAR_LIPOPROTEIN"/>
    <property type="match status" value="1"/>
</dbReference>
<dbReference type="Proteomes" id="UP001166784">
    <property type="component" value="Unassembled WGS sequence"/>
</dbReference>
<sequence>MTTHAPRPATGRRLTALLAASVALSALAACGSDSESQDGSGGSRPRLAVSGAYMPEPVTADMAGGFLTVRNTGGTADRLTSVKSKSFGEAQLHSTSGQQMQHVNSLAVPADGTLRLARGGNHIMFLKPERKPVKGEKVRVTLHFSKSGDIDVTMPVEATNFVPKK</sequence>
<evidence type="ECO:0000256" key="1">
    <source>
        <dbReference type="SAM" id="SignalP"/>
    </source>
</evidence>
<dbReference type="InterPro" id="IPR007410">
    <property type="entry name" value="LpqE-like"/>
</dbReference>
<protein>
    <submittedName>
        <fullName evidence="2">Copper chaperone PCu(A)C</fullName>
    </submittedName>
</protein>
<dbReference type="InterPro" id="IPR058248">
    <property type="entry name" value="Lxx211020-like"/>
</dbReference>
<reference evidence="2" key="1">
    <citation type="submission" date="2022-03" db="EMBL/GenBank/DDBJ databases">
        <authorList>
            <person name="Santos J.D.N."/>
            <person name="Kallscheuer N."/>
            <person name="Jogler C."/>
            <person name="Lage O.M."/>
        </authorList>
    </citation>
    <scope>NUCLEOTIDE SEQUENCE</scope>
    <source>
        <strain evidence="2">M600PL45_2</strain>
    </source>
</reference>
<comment type="caution">
    <text evidence="2">The sequence shown here is derived from an EMBL/GenBank/DDBJ whole genome shotgun (WGS) entry which is preliminary data.</text>
</comment>
<dbReference type="RefSeq" id="WP_241060038.1">
    <property type="nucleotide sequence ID" value="NZ_JAKWJU010000002.1"/>
</dbReference>
<dbReference type="PANTHER" id="PTHR36302">
    <property type="entry name" value="BLR7088 PROTEIN"/>
    <property type="match status" value="1"/>
</dbReference>
<keyword evidence="1" id="KW-0732">Signal</keyword>
<dbReference type="InterPro" id="IPR036182">
    <property type="entry name" value="PCuAC_sf"/>
</dbReference>
<name>A0ABS9SZS4_9ACTN</name>
<accession>A0ABS9SZS4</accession>
<dbReference type="SUPFAM" id="SSF110087">
    <property type="entry name" value="DR1885-like metal-binding protein"/>
    <property type="match status" value="1"/>
</dbReference>
<feature type="signal peptide" evidence="1">
    <location>
        <begin position="1"/>
        <end position="28"/>
    </location>
</feature>
<organism evidence="2 3">
    <name type="scientific">Streptomyces marispadix</name>
    <dbReference type="NCBI Taxonomy" id="2922868"/>
    <lineage>
        <taxon>Bacteria</taxon>
        <taxon>Bacillati</taxon>
        <taxon>Actinomycetota</taxon>
        <taxon>Actinomycetes</taxon>
        <taxon>Kitasatosporales</taxon>
        <taxon>Streptomycetaceae</taxon>
        <taxon>Streptomyces</taxon>
    </lineage>
</organism>
<dbReference type="Pfam" id="PF04314">
    <property type="entry name" value="PCuAC"/>
    <property type="match status" value="1"/>
</dbReference>
<dbReference type="EMBL" id="JAKWJU010000002">
    <property type="protein sequence ID" value="MCH6161541.1"/>
    <property type="molecule type" value="Genomic_DNA"/>
</dbReference>
<dbReference type="PANTHER" id="PTHR36302:SF1">
    <property type="entry name" value="COPPER CHAPERONE PCU(A)C"/>
    <property type="match status" value="1"/>
</dbReference>
<keyword evidence="3" id="KW-1185">Reference proteome</keyword>
<proteinExistence type="predicted"/>